<dbReference type="Proteomes" id="UP000053240">
    <property type="component" value="Unassembled WGS sequence"/>
</dbReference>
<sequence length="658" mass="76984">MLLALYVIVAIVTISGKLNNYNIKNHPLDIRVKRDVQNNEYKIEENKAKEPNENILKKKEDSAYNNEAFKSDEVKSLHTNNITTEEENKNIDHFYPDNMKIKENDNSEYHQKESEIVGSDGVKSSPDIITITTDEENKNTGQLGDDLKRKENDTMYNQKEPEAVSSDKQSLTNANITKTEEENKITEQFNEDNTRSKENISKYRKEPEAANNDEGKSLKNTNIATNKEGDKSNIKFKEDGQMKNGEDKNHTPEYEKVIEEITDDVELLLNLIFSKKNDEKFDQNQQKTFNENSFTSEITEDKKENKKYLFIKSFYGSTNEERFNNKEVISFTSSPHELNERRTKQINKEITDLYEDSGVKDKEDFPSNSSNANKTLEESIAKQTIQKYDNEVVDQKFLWPFEKITETTYNRKKRNITFERINNNRNYYPNRNGSFRIFNNTWYVKPLNNTFNSSYHTNLDNYNRNRTPAIHYQPNMNNFGAKKLTDNRYYPNNYNNDYNQQNNRHNYYQPVNNPSYRPNNDPYRINTEQSSIPIYNNQNTGYRNYYNNNAYPINNYKNPYNINNPITSPNGLNFNNQYGYYPKLQTNPINQNEYNGKNSYENNLINSVTVTLTKNVPETTSSTSAPVILESCIFCRSVGCPSFFKRIGFLCVDPNKMK</sequence>
<feature type="region of interest" description="Disordered" evidence="1">
    <location>
        <begin position="496"/>
        <end position="520"/>
    </location>
</feature>
<evidence type="ECO:0000256" key="2">
    <source>
        <dbReference type="SAM" id="SignalP"/>
    </source>
</evidence>
<evidence type="ECO:0000313" key="4">
    <source>
        <dbReference type="Proteomes" id="UP000053240"/>
    </source>
</evidence>
<feature type="compositionally biased region" description="Low complexity" evidence="1">
    <location>
        <begin position="496"/>
        <end position="510"/>
    </location>
</feature>
<keyword evidence="2" id="KW-0732">Signal</keyword>
<organism evidence="3 4">
    <name type="scientific">Papilio machaon</name>
    <name type="common">Old World swallowtail butterfly</name>
    <dbReference type="NCBI Taxonomy" id="76193"/>
    <lineage>
        <taxon>Eukaryota</taxon>
        <taxon>Metazoa</taxon>
        <taxon>Ecdysozoa</taxon>
        <taxon>Arthropoda</taxon>
        <taxon>Hexapoda</taxon>
        <taxon>Insecta</taxon>
        <taxon>Pterygota</taxon>
        <taxon>Neoptera</taxon>
        <taxon>Endopterygota</taxon>
        <taxon>Lepidoptera</taxon>
        <taxon>Glossata</taxon>
        <taxon>Ditrysia</taxon>
        <taxon>Papilionoidea</taxon>
        <taxon>Papilionidae</taxon>
        <taxon>Papilioninae</taxon>
        <taxon>Papilio</taxon>
    </lineage>
</organism>
<feature type="compositionally biased region" description="Basic and acidic residues" evidence="1">
    <location>
        <begin position="192"/>
        <end position="217"/>
    </location>
</feature>
<dbReference type="InParanoid" id="A0A0N1IHZ6"/>
<accession>A0A0N1IHZ6</accession>
<name>A0A0N1IHZ6_PAPMA</name>
<dbReference type="EMBL" id="KQ459988">
    <property type="protein sequence ID" value="KPJ18785.1"/>
    <property type="molecule type" value="Genomic_DNA"/>
</dbReference>
<keyword evidence="4" id="KW-1185">Reference proteome</keyword>
<protein>
    <submittedName>
        <fullName evidence="3">Uncharacterized protein</fullName>
    </submittedName>
</protein>
<reference evidence="3 4" key="1">
    <citation type="journal article" date="2015" name="Nat. Commun.">
        <title>Outbred genome sequencing and CRISPR/Cas9 gene editing in butterflies.</title>
        <authorList>
            <person name="Li X."/>
            <person name="Fan D."/>
            <person name="Zhang W."/>
            <person name="Liu G."/>
            <person name="Zhang L."/>
            <person name="Zhao L."/>
            <person name="Fang X."/>
            <person name="Chen L."/>
            <person name="Dong Y."/>
            <person name="Chen Y."/>
            <person name="Ding Y."/>
            <person name="Zhao R."/>
            <person name="Feng M."/>
            <person name="Zhu Y."/>
            <person name="Feng Y."/>
            <person name="Jiang X."/>
            <person name="Zhu D."/>
            <person name="Xiang H."/>
            <person name="Feng X."/>
            <person name="Li S."/>
            <person name="Wang J."/>
            <person name="Zhang G."/>
            <person name="Kronforst M.R."/>
            <person name="Wang W."/>
        </authorList>
    </citation>
    <scope>NUCLEOTIDE SEQUENCE [LARGE SCALE GENOMIC DNA]</scope>
    <source>
        <strain evidence="3">Ya'a_city_454_Pm</strain>
        <tissue evidence="3">Whole body</tissue>
    </source>
</reference>
<gene>
    <name evidence="3" type="ORF">RR48_02568</name>
</gene>
<feature type="signal peptide" evidence="2">
    <location>
        <begin position="1"/>
        <end position="16"/>
    </location>
</feature>
<feature type="chain" id="PRO_5005873966" evidence="2">
    <location>
        <begin position="17"/>
        <end position="658"/>
    </location>
</feature>
<evidence type="ECO:0000256" key="1">
    <source>
        <dbReference type="SAM" id="MobiDB-lite"/>
    </source>
</evidence>
<feature type="region of interest" description="Disordered" evidence="1">
    <location>
        <begin position="158"/>
        <end position="231"/>
    </location>
</feature>
<evidence type="ECO:0000313" key="3">
    <source>
        <dbReference type="EMBL" id="KPJ18785.1"/>
    </source>
</evidence>
<dbReference type="AlphaFoldDB" id="A0A0N1IHZ6"/>
<proteinExistence type="predicted"/>